<sequence>MSRMWLGLVGAVLLAGTAVSATPDSRPSLYDPSLSPDGSEIAFVSGGDIWTVPSQGGTARLLVTDPATEARPLYSPDGTQLAFQSTREGPSSIYILSLATGQIRRLTYSDAGESLDGWSRDGKWIYFTSGANDVARQNDIFRVSAAGGTPLEVSRERYLNEFESAPSPDGQSIALVAKGISSTQWWRNGHAHIDETELWLKPVATGAPYRRLLAADAKHAWPMWSADGGALYYMSDESGAENVWKLATAPGASPQQVTKFTDGRLLWPSIGLNGRSIVFERGFAIWKLDTATGQTAQVPITLLGAPAAARPQHRVETDLDSFALAPDGKKVTFAARGEIFAATTKEGGPGQRITRTVSAEGQAAWSPDSKRVVYVSEQGLDARLMLYNFQTSQETVLTTATGNDTAPIWSPDGKKIAYVHANRQLRVITLDAKGVPASDVALYDNPALVSDEGTPPVWSPDGQWLAFVVTDRKSFTNINVVPAAGGTPRPISFLANGQTGGLIAWSPDGKFILFSTSQRSEESRIVRIDLVPHVPKYREDSFRDLFKPSETPDKPAPDTKDPKRRGPTKPPVDKAGADKPADDAKAEADKPAAAADKPKKVEPVKIVFEGLRERVSVLPLGLSAGNPVISPDGKVVVFVATVAGQDNLYSYSLDELAKEPATPVQITSNAKPKTAYVFTADSKTLYYLEDGTIMSTGLEGPKPKALAVSAELDVDFDAEKQVVFDEAWGTLNRRFYDAKFHGKDWAALRAKWQPYIAGARTPDELRRDINLMIGELNASHSGINRGGPNLRSRVGLLGLRFDRDAFEAGKGLVVREVITLGPAFIEGSIKPGETLVAVNGQAVGPNSNLDALLLDQIGKRTVLKVAGAAGTREVVVRPISRGVEAGLNYRQWVGERRAYVEKISGGRLGYVHIADMGDDSLAQLYLDLDAQNQEKQGVVIDIRNNNGGYINGYALDVFTRRNYLMFTQRDQPFAVPTRQALGQRALGAPTVLLINESSLSDAEDFTEGYRALGLGKVVGVPTAGWIIFTTGQSLIDGSVVRVPMWKVEDLRGQNMELNPRPVDVKVERPLGETLTGDDAQLKAAVDTLLGQIGAR</sequence>
<dbReference type="Gene3D" id="2.120.10.60">
    <property type="entry name" value="Tricorn protease N-terminal domain"/>
    <property type="match status" value="1"/>
</dbReference>
<gene>
    <name evidence="11" type="ORF">QO010_001534</name>
</gene>
<dbReference type="Pfam" id="PF03572">
    <property type="entry name" value="Peptidase_S41"/>
    <property type="match status" value="1"/>
</dbReference>
<dbReference type="InterPro" id="IPR028204">
    <property type="entry name" value="Tricorn_C1"/>
</dbReference>
<dbReference type="EMBL" id="JAUSVS010000002">
    <property type="protein sequence ID" value="MDQ0463763.1"/>
    <property type="molecule type" value="Genomic_DNA"/>
</dbReference>
<evidence type="ECO:0000256" key="9">
    <source>
        <dbReference type="SAM" id="SignalP"/>
    </source>
</evidence>
<name>A0ABU0IP29_9CAUL</name>
<evidence type="ECO:0000259" key="10">
    <source>
        <dbReference type="PROSITE" id="PS50106"/>
    </source>
</evidence>
<evidence type="ECO:0000256" key="1">
    <source>
        <dbReference type="ARBA" id="ARBA00004496"/>
    </source>
</evidence>
<dbReference type="SUPFAM" id="SSF69304">
    <property type="entry name" value="Tricorn protease N-terminal domain"/>
    <property type="match status" value="1"/>
</dbReference>
<evidence type="ECO:0000256" key="2">
    <source>
        <dbReference type="ARBA" id="ARBA00008524"/>
    </source>
</evidence>
<dbReference type="InterPro" id="IPR011659">
    <property type="entry name" value="WD40"/>
</dbReference>
<keyword evidence="5 7" id="KW-0378">Hydrolase</keyword>
<comment type="function">
    <text evidence="7">Degrades oligopeptides.</text>
</comment>
<dbReference type="SUPFAM" id="SSF52096">
    <property type="entry name" value="ClpP/crotonase"/>
    <property type="match status" value="1"/>
</dbReference>
<comment type="similarity">
    <text evidence="2 7">Belongs to the peptidase S41B family.</text>
</comment>
<dbReference type="Gene3D" id="3.90.226.10">
    <property type="entry name" value="2-enoyl-CoA Hydratase, Chain A, domain 1"/>
    <property type="match status" value="1"/>
</dbReference>
<accession>A0ABU0IP29</accession>
<evidence type="ECO:0000256" key="3">
    <source>
        <dbReference type="ARBA" id="ARBA00022490"/>
    </source>
</evidence>
<dbReference type="PANTHER" id="PTHR43253">
    <property type="entry name" value="TRICORN PROTEASE HOMOLOG 2-RELATED"/>
    <property type="match status" value="1"/>
</dbReference>
<feature type="signal peptide" evidence="9">
    <location>
        <begin position="1"/>
        <end position="20"/>
    </location>
</feature>
<protein>
    <recommendedName>
        <fullName evidence="7">Tricorn protease homolog</fullName>
        <ecNumber evidence="7">3.4.21.-</ecNumber>
    </recommendedName>
</protein>
<dbReference type="PROSITE" id="PS50106">
    <property type="entry name" value="PDZ"/>
    <property type="match status" value="1"/>
</dbReference>
<comment type="subcellular location">
    <subcellularLocation>
        <location evidence="1 7">Cytoplasm</location>
    </subcellularLocation>
</comment>
<dbReference type="Gene3D" id="3.30.750.44">
    <property type="match status" value="1"/>
</dbReference>
<dbReference type="SUPFAM" id="SSF50156">
    <property type="entry name" value="PDZ domain-like"/>
    <property type="match status" value="1"/>
</dbReference>
<feature type="chain" id="PRO_5045055736" description="Tricorn protease homolog" evidence="9">
    <location>
        <begin position="21"/>
        <end position="1095"/>
    </location>
</feature>
<dbReference type="InterPro" id="IPR029045">
    <property type="entry name" value="ClpP/crotonase-like_dom_sf"/>
</dbReference>
<dbReference type="RefSeq" id="WP_307347928.1">
    <property type="nucleotide sequence ID" value="NZ_JAUSVS010000002.1"/>
</dbReference>
<evidence type="ECO:0000313" key="12">
    <source>
        <dbReference type="Proteomes" id="UP001228905"/>
    </source>
</evidence>
<keyword evidence="12" id="KW-1185">Reference proteome</keyword>
<evidence type="ECO:0000313" key="11">
    <source>
        <dbReference type="EMBL" id="MDQ0463763.1"/>
    </source>
</evidence>
<dbReference type="InterPro" id="IPR001478">
    <property type="entry name" value="PDZ"/>
</dbReference>
<dbReference type="SUPFAM" id="SSF82171">
    <property type="entry name" value="DPP6 N-terminal domain-like"/>
    <property type="match status" value="1"/>
</dbReference>
<evidence type="ECO:0000256" key="7">
    <source>
        <dbReference type="PIRNR" id="PIRNR036421"/>
    </source>
</evidence>
<dbReference type="SMART" id="SM00245">
    <property type="entry name" value="TSPc"/>
    <property type="match status" value="1"/>
</dbReference>
<dbReference type="GO" id="GO:0008233">
    <property type="term" value="F:peptidase activity"/>
    <property type="evidence" value="ECO:0007669"/>
    <property type="project" value="UniProtKB-KW"/>
</dbReference>
<dbReference type="Proteomes" id="UP001228905">
    <property type="component" value="Unassembled WGS sequence"/>
</dbReference>
<feature type="region of interest" description="Disordered" evidence="8">
    <location>
        <begin position="541"/>
        <end position="597"/>
    </location>
</feature>
<feature type="domain" description="PDZ" evidence="10">
    <location>
        <begin position="791"/>
        <end position="843"/>
    </location>
</feature>
<comment type="caution">
    <text evidence="11">The sequence shown here is derived from an EMBL/GenBank/DDBJ whole genome shotgun (WGS) entry which is preliminary data.</text>
</comment>
<dbReference type="InterPro" id="IPR012393">
    <property type="entry name" value="Tricorn_protease"/>
</dbReference>
<keyword evidence="3 7" id="KW-0963">Cytoplasm</keyword>
<dbReference type="InterPro" id="IPR011042">
    <property type="entry name" value="6-blade_b-propeller_TolB-like"/>
</dbReference>
<dbReference type="PIRSF" id="PIRSF036421">
    <property type="entry name" value="Tricorn_protease"/>
    <property type="match status" value="1"/>
</dbReference>
<dbReference type="GO" id="GO:0006508">
    <property type="term" value="P:proteolysis"/>
    <property type="evidence" value="ECO:0007669"/>
    <property type="project" value="UniProtKB-KW"/>
</dbReference>
<dbReference type="CDD" id="cd07562">
    <property type="entry name" value="Peptidase_S41_TRI"/>
    <property type="match status" value="1"/>
</dbReference>
<feature type="compositionally biased region" description="Basic and acidic residues" evidence="8">
    <location>
        <begin position="541"/>
        <end position="561"/>
    </location>
</feature>
<proteinExistence type="inferred from homology"/>
<dbReference type="Pfam" id="PF26549">
    <property type="entry name" value="Tricorn_N"/>
    <property type="match status" value="1"/>
</dbReference>
<reference evidence="11 12" key="1">
    <citation type="submission" date="2023-07" db="EMBL/GenBank/DDBJ databases">
        <title>Genomic Encyclopedia of Type Strains, Phase IV (KMG-IV): sequencing the most valuable type-strain genomes for metagenomic binning, comparative biology and taxonomic classification.</title>
        <authorList>
            <person name="Goeker M."/>
        </authorList>
    </citation>
    <scope>NUCLEOTIDE SEQUENCE [LARGE SCALE GENOMIC DNA]</scope>
    <source>
        <strain evidence="11 12">DSM 18695</strain>
    </source>
</reference>
<evidence type="ECO:0000256" key="8">
    <source>
        <dbReference type="SAM" id="MobiDB-lite"/>
    </source>
</evidence>
<dbReference type="Pfam" id="PF14684">
    <property type="entry name" value="Tricorn_C1"/>
    <property type="match status" value="1"/>
</dbReference>
<keyword evidence="9" id="KW-0732">Signal</keyword>
<dbReference type="Gene3D" id="2.120.10.30">
    <property type="entry name" value="TolB, C-terminal domain"/>
    <property type="match status" value="3"/>
</dbReference>
<organism evidence="11 12">
    <name type="scientific">Caulobacter ginsengisoli</name>
    <dbReference type="NCBI Taxonomy" id="400775"/>
    <lineage>
        <taxon>Bacteria</taxon>
        <taxon>Pseudomonadati</taxon>
        <taxon>Pseudomonadota</taxon>
        <taxon>Alphaproteobacteria</taxon>
        <taxon>Caulobacterales</taxon>
        <taxon>Caulobacteraceae</taxon>
        <taxon>Caulobacter</taxon>
    </lineage>
</organism>
<dbReference type="InterPro" id="IPR005151">
    <property type="entry name" value="Tail-specific_protease"/>
</dbReference>
<dbReference type="Pfam" id="PF07676">
    <property type="entry name" value="PD40"/>
    <property type="match status" value="1"/>
</dbReference>
<dbReference type="EC" id="3.4.21.-" evidence="7"/>
<evidence type="ECO:0000256" key="5">
    <source>
        <dbReference type="ARBA" id="ARBA00022801"/>
    </source>
</evidence>
<feature type="compositionally biased region" description="Basic and acidic residues" evidence="8">
    <location>
        <begin position="571"/>
        <end position="597"/>
    </location>
</feature>
<keyword evidence="6 7" id="KW-0720">Serine protease</keyword>
<dbReference type="Pfam" id="PF26550">
    <property type="entry name" value="Tricorn_2nd"/>
    <property type="match status" value="1"/>
</dbReference>
<evidence type="ECO:0000256" key="6">
    <source>
        <dbReference type="ARBA" id="ARBA00022825"/>
    </source>
</evidence>
<evidence type="ECO:0000256" key="4">
    <source>
        <dbReference type="ARBA" id="ARBA00022670"/>
    </source>
</evidence>
<dbReference type="InterPro" id="IPR036034">
    <property type="entry name" value="PDZ_sf"/>
</dbReference>
<dbReference type="PANTHER" id="PTHR43253:SF1">
    <property type="entry name" value="TRICORN PROTEASE HOMOLOG 2-RELATED"/>
    <property type="match status" value="1"/>
</dbReference>
<dbReference type="Gene3D" id="2.30.42.10">
    <property type="match status" value="1"/>
</dbReference>
<keyword evidence="4 7" id="KW-0645">Protease</keyword>